<dbReference type="GO" id="GO:0016887">
    <property type="term" value="F:ATP hydrolysis activity"/>
    <property type="evidence" value="ECO:0007669"/>
    <property type="project" value="InterPro"/>
</dbReference>
<evidence type="ECO:0000256" key="3">
    <source>
        <dbReference type="ARBA" id="ARBA00022448"/>
    </source>
</evidence>
<keyword evidence="3" id="KW-0813">Transport</keyword>
<name>A0A7Z0LRK6_9GAMM</name>
<dbReference type="GO" id="GO:0005886">
    <property type="term" value="C:plasma membrane"/>
    <property type="evidence" value="ECO:0007669"/>
    <property type="project" value="UniProtKB-SubCell"/>
</dbReference>
<comment type="subcellular location">
    <subcellularLocation>
        <location evidence="1">Cell inner membrane</location>
        <topology evidence="1">Peripheral membrane protein</topology>
    </subcellularLocation>
</comment>
<dbReference type="FunFam" id="3.40.50.300:FF:000020">
    <property type="entry name" value="Amino acid ABC transporter ATP-binding component"/>
    <property type="match status" value="1"/>
</dbReference>
<dbReference type="InterPro" id="IPR003439">
    <property type="entry name" value="ABC_transporter-like_ATP-bd"/>
</dbReference>
<keyword evidence="8" id="KW-0472">Membrane</keyword>
<evidence type="ECO:0000313" key="11">
    <source>
        <dbReference type="Proteomes" id="UP000526892"/>
    </source>
</evidence>
<protein>
    <submittedName>
        <fullName evidence="10">Amino acid ABC transporter ATP-binding protein</fullName>
    </submittedName>
</protein>
<evidence type="ECO:0000256" key="5">
    <source>
        <dbReference type="ARBA" id="ARBA00022741"/>
    </source>
</evidence>
<comment type="similarity">
    <text evidence="2">Belongs to the ABC transporter superfamily.</text>
</comment>
<dbReference type="PANTHER" id="PTHR43166">
    <property type="entry name" value="AMINO ACID IMPORT ATP-BINDING PROTEIN"/>
    <property type="match status" value="1"/>
</dbReference>
<dbReference type="InterPro" id="IPR017871">
    <property type="entry name" value="ABC_transporter-like_CS"/>
</dbReference>
<dbReference type="AlphaFoldDB" id="A0A7Z0LRK6"/>
<dbReference type="InterPro" id="IPR030679">
    <property type="entry name" value="ABC_ATPase_HisP-typ"/>
</dbReference>
<dbReference type="GO" id="GO:0015424">
    <property type="term" value="F:ABC-type amino acid transporter activity"/>
    <property type="evidence" value="ECO:0007669"/>
    <property type="project" value="InterPro"/>
</dbReference>
<evidence type="ECO:0000256" key="6">
    <source>
        <dbReference type="ARBA" id="ARBA00022840"/>
    </source>
</evidence>
<keyword evidence="11" id="KW-1185">Reference proteome</keyword>
<accession>A0A7Z0LRK6</accession>
<keyword evidence="5" id="KW-0547">Nucleotide-binding</keyword>
<comment type="caution">
    <text evidence="10">The sequence shown here is derived from an EMBL/GenBank/DDBJ whole genome shotgun (WGS) entry which is preliminary data.</text>
</comment>
<dbReference type="PANTHER" id="PTHR43166:SF9">
    <property type="entry name" value="GLUTAMATE_ASPARTATE IMPORT ATP-BINDING PROTEIN GLTL"/>
    <property type="match status" value="1"/>
</dbReference>
<keyword evidence="6 10" id="KW-0067">ATP-binding</keyword>
<feature type="domain" description="ABC transporter" evidence="9">
    <location>
        <begin position="2"/>
        <end position="247"/>
    </location>
</feature>
<keyword evidence="7" id="KW-0029">Amino-acid transport</keyword>
<evidence type="ECO:0000256" key="2">
    <source>
        <dbReference type="ARBA" id="ARBA00005417"/>
    </source>
</evidence>
<dbReference type="PROSITE" id="PS50893">
    <property type="entry name" value="ABC_TRANSPORTER_2"/>
    <property type="match status" value="1"/>
</dbReference>
<reference evidence="10 11" key="1">
    <citation type="journal article" date="2003" name="Extremophiles">
        <title>Halomonas glaciei sp. nov. isolated from fast ice of Adelie Land, Antarctica.</title>
        <authorList>
            <person name="Reddy G.S."/>
            <person name="Raghavan P.U."/>
            <person name="Sarita N.B."/>
            <person name="Prakash J.S."/>
            <person name="Nagesh N."/>
            <person name="Delille D."/>
            <person name="Shivaji S."/>
        </authorList>
    </citation>
    <scope>NUCLEOTIDE SEQUENCE [LARGE SCALE GENOMIC DNA]</scope>
    <source>
        <strain evidence="10 11">DD39</strain>
    </source>
</reference>
<sequence>MIHLSAVGKRFGKNQVLANIDLDVHHSEVVCLIGPSGSGKSTLLRCMAFLEEYDDGEIHIEGRLLGWEIDDRGHRKHAGRNRLNQARRNLGIVFQQFNLWPHMTALGNVTEALVRVRRLPRQEAEKKAMKALDKVGLSEKAKEYPARLSGGQQQRVAIARALAMEPKIMLFDEPTSALDPELVGEVLAVMKQLAQEGMTMVVVTHEMGFAAQVADSVVFLDQGSIVTRGTPNEVFRDTNHPRLRQFLQNYLDRNAFWHTTPEKTS</sequence>
<dbReference type="CDD" id="cd03262">
    <property type="entry name" value="ABC_HisP_GlnQ"/>
    <property type="match status" value="1"/>
</dbReference>
<evidence type="ECO:0000256" key="4">
    <source>
        <dbReference type="ARBA" id="ARBA00022475"/>
    </source>
</evidence>
<dbReference type="SUPFAM" id="SSF52540">
    <property type="entry name" value="P-loop containing nucleoside triphosphate hydrolases"/>
    <property type="match status" value="1"/>
</dbReference>
<evidence type="ECO:0000259" key="9">
    <source>
        <dbReference type="PROSITE" id="PS50893"/>
    </source>
</evidence>
<evidence type="ECO:0000256" key="8">
    <source>
        <dbReference type="ARBA" id="ARBA00023136"/>
    </source>
</evidence>
<dbReference type="PROSITE" id="PS00211">
    <property type="entry name" value="ABC_TRANSPORTER_1"/>
    <property type="match status" value="1"/>
</dbReference>
<gene>
    <name evidence="10" type="ORF">HZS80_06165</name>
</gene>
<dbReference type="SMART" id="SM00382">
    <property type="entry name" value="AAA"/>
    <property type="match status" value="1"/>
</dbReference>
<dbReference type="PIRSF" id="PIRSF039085">
    <property type="entry name" value="ABC_ATPase_HisP"/>
    <property type="match status" value="1"/>
</dbReference>
<evidence type="ECO:0000256" key="1">
    <source>
        <dbReference type="ARBA" id="ARBA00004417"/>
    </source>
</evidence>
<dbReference type="InterPro" id="IPR003593">
    <property type="entry name" value="AAA+_ATPase"/>
</dbReference>
<proteinExistence type="inferred from homology"/>
<dbReference type="EMBL" id="JACCDE010000006">
    <property type="protein sequence ID" value="NYS77303.1"/>
    <property type="molecule type" value="Genomic_DNA"/>
</dbReference>
<keyword evidence="4" id="KW-1003">Cell membrane</keyword>
<dbReference type="Gene3D" id="3.40.50.300">
    <property type="entry name" value="P-loop containing nucleotide triphosphate hydrolases"/>
    <property type="match status" value="1"/>
</dbReference>
<dbReference type="InterPro" id="IPR027417">
    <property type="entry name" value="P-loop_NTPase"/>
</dbReference>
<dbReference type="Pfam" id="PF00005">
    <property type="entry name" value="ABC_tran"/>
    <property type="match status" value="1"/>
</dbReference>
<evidence type="ECO:0000313" key="10">
    <source>
        <dbReference type="EMBL" id="NYS77303.1"/>
    </source>
</evidence>
<dbReference type="Proteomes" id="UP000526892">
    <property type="component" value="Unassembled WGS sequence"/>
</dbReference>
<dbReference type="InterPro" id="IPR050086">
    <property type="entry name" value="MetN_ABC_transporter-like"/>
</dbReference>
<dbReference type="GO" id="GO:0005524">
    <property type="term" value="F:ATP binding"/>
    <property type="evidence" value="ECO:0007669"/>
    <property type="project" value="UniProtKB-KW"/>
</dbReference>
<organism evidence="10 11">
    <name type="scientific">Vreelandella glaciei</name>
    <dbReference type="NCBI Taxonomy" id="186761"/>
    <lineage>
        <taxon>Bacteria</taxon>
        <taxon>Pseudomonadati</taxon>
        <taxon>Pseudomonadota</taxon>
        <taxon>Gammaproteobacteria</taxon>
        <taxon>Oceanospirillales</taxon>
        <taxon>Halomonadaceae</taxon>
        <taxon>Vreelandella</taxon>
    </lineage>
</organism>
<evidence type="ECO:0000256" key="7">
    <source>
        <dbReference type="ARBA" id="ARBA00022970"/>
    </source>
</evidence>